<gene>
    <name evidence="1" type="ORF">B296_00055546</name>
</gene>
<reference evidence="1 2" key="1">
    <citation type="journal article" date="2014" name="Agronomy (Basel)">
        <title>A Draft Genome Sequence for Ensete ventricosum, the Drought-Tolerant Tree Against Hunger.</title>
        <authorList>
            <person name="Harrison J."/>
            <person name="Moore K.A."/>
            <person name="Paszkiewicz K."/>
            <person name="Jones T."/>
            <person name="Grant M."/>
            <person name="Ambacheew D."/>
            <person name="Muzemil S."/>
            <person name="Studholme D.J."/>
        </authorList>
    </citation>
    <scope>NUCLEOTIDE SEQUENCE [LARGE SCALE GENOMIC DNA]</scope>
</reference>
<sequence>MVYPCSRTSLSSTIPLPLSAKVLAVLPEVSTDYSAAAFHRCFLKPAFTSKLGCFSTVDTPASPAAGALAVDEAVEPLPALPLDFILSRLNISARQKGAIWEGEIFHYSRHALIIGCNENLNPALTTSVVRPKSHGKAS</sequence>
<proteinExistence type="predicted"/>
<evidence type="ECO:0000313" key="1">
    <source>
        <dbReference type="EMBL" id="RRT42268.1"/>
    </source>
</evidence>
<name>A0A426XS07_ENSVE</name>
<organism evidence="1 2">
    <name type="scientific">Ensete ventricosum</name>
    <name type="common">Abyssinian banana</name>
    <name type="synonym">Musa ensete</name>
    <dbReference type="NCBI Taxonomy" id="4639"/>
    <lineage>
        <taxon>Eukaryota</taxon>
        <taxon>Viridiplantae</taxon>
        <taxon>Streptophyta</taxon>
        <taxon>Embryophyta</taxon>
        <taxon>Tracheophyta</taxon>
        <taxon>Spermatophyta</taxon>
        <taxon>Magnoliopsida</taxon>
        <taxon>Liliopsida</taxon>
        <taxon>Zingiberales</taxon>
        <taxon>Musaceae</taxon>
        <taxon>Ensete</taxon>
    </lineage>
</organism>
<dbReference type="AlphaFoldDB" id="A0A426XS07"/>
<comment type="caution">
    <text evidence="1">The sequence shown here is derived from an EMBL/GenBank/DDBJ whole genome shotgun (WGS) entry which is preliminary data.</text>
</comment>
<evidence type="ECO:0000313" key="2">
    <source>
        <dbReference type="Proteomes" id="UP000287651"/>
    </source>
</evidence>
<dbReference type="Proteomes" id="UP000287651">
    <property type="component" value="Unassembled WGS sequence"/>
</dbReference>
<protein>
    <submittedName>
        <fullName evidence="1">Uncharacterized protein</fullName>
    </submittedName>
</protein>
<dbReference type="EMBL" id="AMZH03017964">
    <property type="protein sequence ID" value="RRT42268.1"/>
    <property type="molecule type" value="Genomic_DNA"/>
</dbReference>
<accession>A0A426XS07</accession>